<proteinExistence type="predicted"/>
<reference evidence="2" key="1">
    <citation type="submission" date="2021-07" db="EMBL/GenBank/DDBJ databases">
        <title>Candidatus Kaistella beijingensis sp. nov. isolated from a municipal wastewater treatment plant is involved in sludge foaming.</title>
        <authorList>
            <person name="Song Y."/>
            <person name="Liu S.-J."/>
        </authorList>
    </citation>
    <scope>NUCLEOTIDE SEQUENCE</scope>
    <source>
        <strain evidence="2">DSM 43998</strain>
    </source>
</reference>
<evidence type="ECO:0000259" key="1">
    <source>
        <dbReference type="Pfam" id="PF19694"/>
    </source>
</evidence>
<evidence type="ECO:0000313" key="2">
    <source>
        <dbReference type="EMBL" id="QXQ15044.1"/>
    </source>
</evidence>
<gene>
    <name evidence="2" type="ORF">KV203_06730</name>
</gene>
<sequence>MRIEDVLELVRSLNGSLILAPVPGSGYPEIAWGDYFCYYSADGTVPSTRQPYATIITKDYPDDAGSRLDEPGRWRLNVRVGRDRLGELLAGPAAAGATVDFGATDVLVPHPVYARQGWIAVVLPAYRTEETVRGLLRDAHRLAEVDAHRHAEEQADPT</sequence>
<evidence type="ECO:0000313" key="3">
    <source>
        <dbReference type="Proteomes" id="UP000887023"/>
    </source>
</evidence>
<dbReference type="InterPro" id="IPR045676">
    <property type="entry name" value="DUF6194"/>
</dbReference>
<accession>A0ABX8SB12</accession>
<name>A0ABX8SB12_9ACTN</name>
<dbReference type="Proteomes" id="UP000887023">
    <property type="component" value="Chromosome"/>
</dbReference>
<protein>
    <recommendedName>
        <fullName evidence="1">DUF6194 domain-containing protein</fullName>
    </recommendedName>
</protein>
<organism evidence="2 3">
    <name type="scientific">Skermania pinensis</name>
    <dbReference type="NCBI Taxonomy" id="39122"/>
    <lineage>
        <taxon>Bacteria</taxon>
        <taxon>Bacillati</taxon>
        <taxon>Actinomycetota</taxon>
        <taxon>Actinomycetes</taxon>
        <taxon>Mycobacteriales</taxon>
        <taxon>Gordoniaceae</taxon>
        <taxon>Skermania</taxon>
    </lineage>
</organism>
<dbReference type="EMBL" id="CP079105">
    <property type="protein sequence ID" value="QXQ15044.1"/>
    <property type="molecule type" value="Genomic_DNA"/>
</dbReference>
<feature type="domain" description="DUF6194" evidence="1">
    <location>
        <begin position="1"/>
        <end position="150"/>
    </location>
</feature>
<dbReference type="Pfam" id="PF19694">
    <property type="entry name" value="DUF6194"/>
    <property type="match status" value="1"/>
</dbReference>
<keyword evidence="3" id="KW-1185">Reference proteome</keyword>
<dbReference type="RefSeq" id="WP_066468869.1">
    <property type="nucleotide sequence ID" value="NZ_CBCRUZ010000028.1"/>
</dbReference>